<organism evidence="2 3">
    <name type="scientific">Trametes pubescens</name>
    <name type="common">White-rot fungus</name>
    <dbReference type="NCBI Taxonomy" id="154538"/>
    <lineage>
        <taxon>Eukaryota</taxon>
        <taxon>Fungi</taxon>
        <taxon>Dikarya</taxon>
        <taxon>Basidiomycota</taxon>
        <taxon>Agaricomycotina</taxon>
        <taxon>Agaricomycetes</taxon>
        <taxon>Polyporales</taxon>
        <taxon>Polyporaceae</taxon>
        <taxon>Trametes</taxon>
    </lineage>
</organism>
<dbReference type="Proteomes" id="UP000184267">
    <property type="component" value="Unassembled WGS sequence"/>
</dbReference>
<evidence type="ECO:0000313" key="2">
    <source>
        <dbReference type="EMBL" id="OJT04062.1"/>
    </source>
</evidence>
<proteinExistence type="predicted"/>
<feature type="region of interest" description="Disordered" evidence="1">
    <location>
        <begin position="1"/>
        <end position="23"/>
    </location>
</feature>
<feature type="region of interest" description="Disordered" evidence="1">
    <location>
        <begin position="51"/>
        <end position="85"/>
    </location>
</feature>
<name>A0A1M2V8W5_TRAPU</name>
<sequence>MSSASFSTSYSAQPSMAGPSTSFAAPYIAQPSMAGPSTSFATPYPIQPNMAGSSNHYLSAAQRSPVEHPMVNFENTSSDEEVDER</sequence>
<protein>
    <submittedName>
        <fullName evidence="2">Uncharacterized protein</fullName>
    </submittedName>
</protein>
<feature type="compositionally biased region" description="Low complexity" evidence="1">
    <location>
        <begin position="1"/>
        <end position="15"/>
    </location>
</feature>
<comment type="caution">
    <text evidence="2">The sequence shown here is derived from an EMBL/GenBank/DDBJ whole genome shotgun (WGS) entry which is preliminary data.</text>
</comment>
<reference evidence="2 3" key="1">
    <citation type="submission" date="2016-10" db="EMBL/GenBank/DDBJ databases">
        <title>Genome sequence of the basidiomycete white-rot fungus Trametes pubescens.</title>
        <authorList>
            <person name="Makela M.R."/>
            <person name="Granchi Z."/>
            <person name="Peng M."/>
            <person name="De Vries R.P."/>
            <person name="Grigoriev I."/>
            <person name="Riley R."/>
            <person name="Hilden K."/>
        </authorList>
    </citation>
    <scope>NUCLEOTIDE SEQUENCE [LARGE SCALE GENOMIC DNA]</scope>
    <source>
        <strain evidence="2 3">FBCC735</strain>
    </source>
</reference>
<accession>A0A1M2V8W5</accession>
<dbReference type="EMBL" id="MNAD01001561">
    <property type="protein sequence ID" value="OJT04062.1"/>
    <property type="molecule type" value="Genomic_DNA"/>
</dbReference>
<dbReference type="OrthoDB" id="10504201at2759"/>
<evidence type="ECO:0000313" key="3">
    <source>
        <dbReference type="Proteomes" id="UP000184267"/>
    </source>
</evidence>
<keyword evidence="3" id="KW-1185">Reference proteome</keyword>
<gene>
    <name evidence="2" type="ORF">TRAPUB_5253</name>
</gene>
<dbReference type="AlphaFoldDB" id="A0A1M2V8W5"/>
<evidence type="ECO:0000256" key="1">
    <source>
        <dbReference type="SAM" id="MobiDB-lite"/>
    </source>
</evidence>